<evidence type="ECO:0000313" key="2">
    <source>
        <dbReference type="EMBL" id="EEY55149.1"/>
    </source>
</evidence>
<dbReference type="OrthoDB" id="65836at2759"/>
<gene>
    <name evidence="2" type="ORF">PITG_19906</name>
</gene>
<dbReference type="Proteomes" id="UP000006643">
    <property type="component" value="Unassembled WGS sequence"/>
</dbReference>
<sequence length="280" mass="30669">MFLLDVVAVFSRPVNVDLSGLEHSAWKRAQSLQRYSTAQLRDAIARRTKVDVRLDVISPLINIIQSPPSDTGIPIGDEVSLLVFLGHLKAQTKHPGDNYEEGGESLYDVLEISISGIEVQIIDGRNNGIVRNVFRMRTQSGKRSSWHYLLKKTSLAFSFYMSVTPDDPSVPLLKLFGGVDSVNLNLSATSFRSLMQLLHSFGGNFSAHAQRRLDTQAATVVDIASLPSTRIGQQSAGTPQRSKPKLVRKVSSYVKPGAVALSSSGSNPTRAEDNTRRKGH</sequence>
<evidence type="ECO:0000256" key="1">
    <source>
        <dbReference type="SAM" id="MobiDB-lite"/>
    </source>
</evidence>
<evidence type="ECO:0000313" key="3">
    <source>
        <dbReference type="Proteomes" id="UP000006643"/>
    </source>
</evidence>
<dbReference type="InParanoid" id="D0P205"/>
<dbReference type="eggNOG" id="ENOG502RZGY">
    <property type="taxonomic scope" value="Eukaryota"/>
</dbReference>
<dbReference type="GeneID" id="9480340"/>
<dbReference type="HOGENOM" id="CLU_995587_0_0_1"/>
<feature type="compositionally biased region" description="Basic and acidic residues" evidence="1">
    <location>
        <begin position="270"/>
        <end position="280"/>
    </location>
</feature>
<feature type="region of interest" description="Disordered" evidence="1">
    <location>
        <begin position="258"/>
        <end position="280"/>
    </location>
</feature>
<dbReference type="VEuPathDB" id="FungiDB:PITG_19906"/>
<protein>
    <submittedName>
        <fullName evidence="2">Uncharacterized protein</fullName>
    </submittedName>
</protein>
<dbReference type="KEGG" id="pif:PITG_19906"/>
<proteinExistence type="predicted"/>
<reference evidence="3" key="1">
    <citation type="journal article" date="2009" name="Nature">
        <title>Genome sequence and analysis of the Irish potato famine pathogen Phytophthora infestans.</title>
        <authorList>
            <consortium name="The Broad Institute Genome Sequencing Platform"/>
            <person name="Haas B.J."/>
            <person name="Kamoun S."/>
            <person name="Zody M.C."/>
            <person name="Jiang R.H."/>
            <person name="Handsaker R.E."/>
            <person name="Cano L.M."/>
            <person name="Grabherr M."/>
            <person name="Kodira C.D."/>
            <person name="Raffaele S."/>
            <person name="Torto-Alalibo T."/>
            <person name="Bozkurt T.O."/>
            <person name="Ah-Fong A.M."/>
            <person name="Alvarado L."/>
            <person name="Anderson V.L."/>
            <person name="Armstrong M.R."/>
            <person name="Avrova A."/>
            <person name="Baxter L."/>
            <person name="Beynon J."/>
            <person name="Boevink P.C."/>
            <person name="Bollmann S.R."/>
            <person name="Bos J.I."/>
            <person name="Bulone V."/>
            <person name="Cai G."/>
            <person name="Cakir C."/>
            <person name="Carrington J.C."/>
            <person name="Chawner M."/>
            <person name="Conti L."/>
            <person name="Costanzo S."/>
            <person name="Ewan R."/>
            <person name="Fahlgren N."/>
            <person name="Fischbach M.A."/>
            <person name="Fugelstad J."/>
            <person name="Gilroy E.M."/>
            <person name="Gnerre S."/>
            <person name="Green P.J."/>
            <person name="Grenville-Briggs L.J."/>
            <person name="Griffith J."/>
            <person name="Grunwald N.J."/>
            <person name="Horn K."/>
            <person name="Horner N.R."/>
            <person name="Hu C.H."/>
            <person name="Huitema E."/>
            <person name="Jeong D.H."/>
            <person name="Jones A.M."/>
            <person name="Jones J.D."/>
            <person name="Jones R.W."/>
            <person name="Karlsson E.K."/>
            <person name="Kunjeti S.G."/>
            <person name="Lamour K."/>
            <person name="Liu Z."/>
            <person name="Ma L."/>
            <person name="Maclean D."/>
            <person name="Chibucos M.C."/>
            <person name="McDonald H."/>
            <person name="McWalters J."/>
            <person name="Meijer H.J."/>
            <person name="Morgan W."/>
            <person name="Morris P.F."/>
            <person name="Munro C.A."/>
            <person name="O'Neill K."/>
            <person name="Ospina-Giraldo M."/>
            <person name="Pinzon A."/>
            <person name="Pritchard L."/>
            <person name="Ramsahoye B."/>
            <person name="Ren Q."/>
            <person name="Restrepo S."/>
            <person name="Roy S."/>
            <person name="Sadanandom A."/>
            <person name="Savidor A."/>
            <person name="Schornack S."/>
            <person name="Schwartz D.C."/>
            <person name="Schumann U.D."/>
            <person name="Schwessinger B."/>
            <person name="Seyer L."/>
            <person name="Sharpe T."/>
            <person name="Silvar C."/>
            <person name="Song J."/>
            <person name="Studholme D.J."/>
            <person name="Sykes S."/>
            <person name="Thines M."/>
            <person name="van de Vondervoort P.J."/>
            <person name="Phuntumart V."/>
            <person name="Wawra S."/>
            <person name="Weide R."/>
            <person name="Win J."/>
            <person name="Young C."/>
            <person name="Zhou S."/>
            <person name="Fry W."/>
            <person name="Meyers B.C."/>
            <person name="van West P."/>
            <person name="Ristaino J."/>
            <person name="Govers F."/>
            <person name="Birch P.R."/>
            <person name="Whisson S.C."/>
            <person name="Judelson H.S."/>
            <person name="Nusbaum C."/>
        </authorList>
    </citation>
    <scope>NUCLEOTIDE SEQUENCE [LARGE SCALE GENOMIC DNA]</scope>
    <source>
        <strain evidence="3">T30-4</strain>
    </source>
</reference>
<organism evidence="2 3">
    <name type="scientific">Phytophthora infestans (strain T30-4)</name>
    <name type="common">Potato late blight agent</name>
    <dbReference type="NCBI Taxonomy" id="403677"/>
    <lineage>
        <taxon>Eukaryota</taxon>
        <taxon>Sar</taxon>
        <taxon>Stramenopiles</taxon>
        <taxon>Oomycota</taxon>
        <taxon>Peronosporomycetes</taxon>
        <taxon>Peronosporales</taxon>
        <taxon>Peronosporaceae</taxon>
        <taxon>Phytophthora</taxon>
    </lineage>
</organism>
<name>D0P205_PHYIT</name>
<accession>D0P205</accession>
<dbReference type="RefSeq" id="XP_002895670.1">
    <property type="nucleotide sequence ID" value="XM_002895624.1"/>
</dbReference>
<dbReference type="EMBL" id="DS028264">
    <property type="protein sequence ID" value="EEY55149.1"/>
    <property type="molecule type" value="Genomic_DNA"/>
</dbReference>
<keyword evidence="3" id="KW-1185">Reference proteome</keyword>
<dbReference type="AlphaFoldDB" id="D0P205"/>